<reference evidence="2 3" key="1">
    <citation type="journal article" date="2012" name="BMC Genomics">
        <title>Comparative genomic analysis of human infective Trypanosoma cruzi lineages with the bat-restricted subspecies T. cruzi marinkellei.</title>
        <authorList>
            <person name="Franzen O."/>
            <person name="Talavera-Lopez C."/>
            <person name="Ochaya S."/>
            <person name="Butler C.E."/>
            <person name="Messenger L.A."/>
            <person name="Lewis M.D."/>
            <person name="Llewellyn M.S."/>
            <person name="Marinkelle C.J."/>
            <person name="Tyler K.M."/>
            <person name="Miles M.A."/>
            <person name="Andersson B."/>
        </authorList>
    </citation>
    <scope>NUCLEOTIDE SEQUENCE [LARGE SCALE GENOMIC DNA]</scope>
    <source>
        <strain evidence="2 3">B7</strain>
    </source>
</reference>
<name>K2MVV9_TRYCR</name>
<dbReference type="AlphaFoldDB" id="K2MVV9"/>
<accession>K2MVV9</accession>
<dbReference type="Proteomes" id="UP000007350">
    <property type="component" value="Unassembled WGS sequence"/>
</dbReference>
<protein>
    <submittedName>
        <fullName evidence="2">Uncharacterized protein</fullName>
    </submittedName>
</protein>
<feature type="transmembrane region" description="Helical" evidence="1">
    <location>
        <begin position="121"/>
        <end position="139"/>
    </location>
</feature>
<organism evidence="2 3">
    <name type="scientific">Trypanosoma cruzi marinkellei</name>
    <dbReference type="NCBI Taxonomy" id="85056"/>
    <lineage>
        <taxon>Eukaryota</taxon>
        <taxon>Discoba</taxon>
        <taxon>Euglenozoa</taxon>
        <taxon>Kinetoplastea</taxon>
        <taxon>Metakinetoplastina</taxon>
        <taxon>Trypanosomatida</taxon>
        <taxon>Trypanosomatidae</taxon>
        <taxon>Trypanosoma</taxon>
        <taxon>Schizotrypanum</taxon>
    </lineage>
</organism>
<sequence>MAVLFNTLSAIFACWYPSFFFVVVVLILLALGAYALRSHSALWSCGDGEKNDVASRHICLSFAPLLCMSVTFSHPLVVVLFLLFWLFLRIACSWSGTHNAAIYRRRCVGVSLLQSDSARPIGIIIIAAALFVVVVLRIWHPQRTSCHVAAFQSQLHPRGKPQACRDVSCEAISPSDATKDGRTGDCGGVGSRKESNASLPGNCRHRPCDSCLVEVRCVSTFFFDECRKTCCAWRRLPSLRGCQGSGR</sequence>
<feature type="transmembrane region" description="Helical" evidence="1">
    <location>
        <begin position="57"/>
        <end position="88"/>
    </location>
</feature>
<feature type="transmembrane region" description="Helical" evidence="1">
    <location>
        <begin position="15"/>
        <end position="36"/>
    </location>
</feature>
<keyword evidence="1" id="KW-0812">Transmembrane</keyword>
<gene>
    <name evidence="2" type="ORF">MOQ_006339</name>
</gene>
<evidence type="ECO:0000256" key="1">
    <source>
        <dbReference type="SAM" id="Phobius"/>
    </source>
</evidence>
<keyword evidence="1" id="KW-0472">Membrane</keyword>
<keyword evidence="1" id="KW-1133">Transmembrane helix</keyword>
<evidence type="ECO:0000313" key="3">
    <source>
        <dbReference type="Proteomes" id="UP000007350"/>
    </source>
</evidence>
<evidence type="ECO:0000313" key="2">
    <source>
        <dbReference type="EMBL" id="EKF29859.1"/>
    </source>
</evidence>
<comment type="caution">
    <text evidence="2">The sequence shown here is derived from an EMBL/GenBank/DDBJ whole genome shotgun (WGS) entry which is preliminary data.</text>
</comment>
<proteinExistence type="predicted"/>
<dbReference type="EMBL" id="AHKC01012598">
    <property type="protein sequence ID" value="EKF29859.1"/>
    <property type="molecule type" value="Genomic_DNA"/>
</dbReference>
<keyword evidence="3" id="KW-1185">Reference proteome</keyword>